<dbReference type="Proteomes" id="UP001621418">
    <property type="component" value="Chromosome"/>
</dbReference>
<dbReference type="Pfam" id="PF13338">
    <property type="entry name" value="AbiEi_4"/>
    <property type="match status" value="1"/>
</dbReference>
<dbReference type="EMBL" id="CP109527">
    <property type="protein sequence ID" value="WTY36903.1"/>
    <property type="molecule type" value="Genomic_DNA"/>
</dbReference>
<name>A0ABZ1NAM6_9NOCA</name>
<protein>
    <submittedName>
        <fullName evidence="2">Type IV toxin-antitoxin system AbiEi family antitoxin domain-containing protein</fullName>
    </submittedName>
</protein>
<evidence type="ECO:0000313" key="2">
    <source>
        <dbReference type="EMBL" id="WTY36903.1"/>
    </source>
</evidence>
<keyword evidence="3" id="KW-1185">Reference proteome</keyword>
<accession>A0ABZ1NAM6</accession>
<proteinExistence type="predicted"/>
<feature type="domain" description="AbiEi antitoxin N-terminal" evidence="1">
    <location>
        <begin position="10"/>
        <end position="57"/>
    </location>
</feature>
<sequence length="357" mass="38467">MSSGADLRARLAKLAESQWGLLTTAQAATIDIDTKQLQRLVDHAMLIRLRHGVYRLVGVPESPVEPIRAEWLALEPARTVGDRLGDDVPIGVVSHRSAADLHGLGDLAADYLEFTVPTRRGSRNPDVRFHRALLTADEWSLVGGLPVTTATRTIGDLAAARTDGGHLASVVRDALMQGTSSDEIVKELRPYAHRYGAPVNNGSALINYFITQAGVPESSLALAAPVLEPLLAANRTWNQALDRILHSQQSDHIAAALPAPPPLPVPEKALSAMRNHLDHSVPNEELTAVIRRAAARLTETPQWREALAQIRTQILQSARPHAFSDADAAAEWATALLCEAVTAALIDTATRPDRPAS</sequence>
<evidence type="ECO:0000259" key="1">
    <source>
        <dbReference type="Pfam" id="PF13338"/>
    </source>
</evidence>
<reference evidence="2 3" key="1">
    <citation type="submission" date="2022-10" db="EMBL/GenBank/DDBJ databases">
        <title>The complete genomes of actinobacterial strains from the NBC collection.</title>
        <authorList>
            <person name="Joergensen T.S."/>
            <person name="Alvarez Arevalo M."/>
            <person name="Sterndorff E.B."/>
            <person name="Faurdal D."/>
            <person name="Vuksanovic O."/>
            <person name="Mourched A.-S."/>
            <person name="Charusanti P."/>
            <person name="Shaw S."/>
            <person name="Blin K."/>
            <person name="Weber T."/>
        </authorList>
    </citation>
    <scope>NUCLEOTIDE SEQUENCE [LARGE SCALE GENOMIC DNA]</scope>
    <source>
        <strain evidence="2 3">NBC_01413</strain>
    </source>
</reference>
<dbReference type="RefSeq" id="WP_405148969.1">
    <property type="nucleotide sequence ID" value="NZ_CP109527.1"/>
</dbReference>
<evidence type="ECO:0000313" key="3">
    <source>
        <dbReference type="Proteomes" id="UP001621418"/>
    </source>
</evidence>
<gene>
    <name evidence="2" type="ORF">OG308_03150</name>
</gene>
<organism evidence="2 3">
    <name type="scientific">Nocardia salmonicida</name>
    <dbReference type="NCBI Taxonomy" id="53431"/>
    <lineage>
        <taxon>Bacteria</taxon>
        <taxon>Bacillati</taxon>
        <taxon>Actinomycetota</taxon>
        <taxon>Actinomycetes</taxon>
        <taxon>Mycobacteriales</taxon>
        <taxon>Nocardiaceae</taxon>
        <taxon>Nocardia</taxon>
    </lineage>
</organism>
<dbReference type="InterPro" id="IPR025159">
    <property type="entry name" value="AbiEi_N"/>
</dbReference>